<organism evidence="19 20">
    <name type="scientific">Elstera cyanobacteriorum</name>
    <dbReference type="NCBI Taxonomy" id="2022747"/>
    <lineage>
        <taxon>Bacteria</taxon>
        <taxon>Pseudomonadati</taxon>
        <taxon>Pseudomonadota</taxon>
        <taxon>Alphaproteobacteria</taxon>
        <taxon>Rhodospirillales</taxon>
        <taxon>Rhodospirillaceae</taxon>
        <taxon>Elstera</taxon>
    </lineage>
</organism>
<gene>
    <name evidence="19" type="ORF">CHR90_07790</name>
</gene>
<keyword evidence="16" id="KW-1133">Transmembrane helix</keyword>
<evidence type="ECO:0000256" key="5">
    <source>
        <dbReference type="ARBA" id="ARBA00022670"/>
    </source>
</evidence>
<dbReference type="UniPathway" id="UPA00219"/>
<dbReference type="Gene3D" id="1.10.3810.10">
    <property type="entry name" value="Biosynthetic peptidoglycan transglycosylase-like"/>
    <property type="match status" value="1"/>
</dbReference>
<dbReference type="GO" id="GO:0008658">
    <property type="term" value="F:penicillin binding"/>
    <property type="evidence" value="ECO:0007669"/>
    <property type="project" value="InterPro"/>
</dbReference>
<dbReference type="InterPro" id="IPR001264">
    <property type="entry name" value="Glyco_trans_51"/>
</dbReference>
<evidence type="ECO:0000259" key="17">
    <source>
        <dbReference type="Pfam" id="PF00905"/>
    </source>
</evidence>
<dbReference type="InterPro" id="IPR012338">
    <property type="entry name" value="Beta-lactam/transpept-like"/>
</dbReference>
<evidence type="ECO:0000256" key="8">
    <source>
        <dbReference type="ARBA" id="ARBA00022801"/>
    </source>
</evidence>
<comment type="pathway">
    <text evidence="1">Cell wall biogenesis; peptidoglycan biosynthesis.</text>
</comment>
<comment type="similarity">
    <text evidence="2">In the C-terminal section; belongs to the transpeptidase family.</text>
</comment>
<dbReference type="GO" id="GO:0009252">
    <property type="term" value="P:peptidoglycan biosynthetic process"/>
    <property type="evidence" value="ECO:0007669"/>
    <property type="project" value="UniProtKB-UniPathway"/>
</dbReference>
<evidence type="ECO:0000256" key="3">
    <source>
        <dbReference type="ARBA" id="ARBA00007739"/>
    </source>
</evidence>
<keyword evidence="9" id="KW-0133">Cell shape</keyword>
<name>A0A255XSH9_9PROT</name>
<sequence length="619" mass="66273">MVGLVLSPRPCLHRAAMTRTPVSAPKSARSTPPLPPPRRSWGRRLLVWLAAACIWGGVAVGGVIAFYALQLPPIGELMDQTRRPGVTILANDGSLLATSGEFYGAPRRVQDLPPPVWQAIVAIEDRRFFDHFGVDLIGLARALVVNVTEGRSAQGGSTLTQQVAKNVFLTNEKSLKRKVQEALLALWLERNYSKDQILTIYLNRVYLGGGAWGVDAAAQRYFGKPATELTLYEAAAIAGLLRAPTRLTPLRDPAATAGRAQVVLDAMVRAGFITSAQAQQAAASGAPMLGQIAAPRGGRHFADWVMEELSDVVPIDRDLVVQTTLDPELQRRTEEKVAAMLAQEGGDRKIGEGAAVILDRDGAIRTMVGGRDYRRSQFNRALAPRQPGSSFKPFVYLAALEAGWLPESQIDDAPLRIGTWTPENYDRRYHGRVSLAQALAESLNVPTVKLAQDVGIKKVIALAHRLGIRAKLPANLAVSLGAGEVNLLDLTGAYASLANGGRAAWPYGILRVSDRSGAILWEGGAIGDQLVAPDLAEAMRAMLRGVVTSGTGKAAGVVGEGAVGKSGTTSDYRDAWFVGWDSAQGRVAGVWLGNDDNTPMARVTGGDVPAKLWAWLMLD</sequence>
<accession>A0A255XSH9</accession>
<feature type="domain" description="Glycosyl transferase family 51" evidence="18">
    <location>
        <begin position="107"/>
        <end position="267"/>
    </location>
</feature>
<dbReference type="EMBL" id="NOXS01000031">
    <property type="protein sequence ID" value="OYQ19324.1"/>
    <property type="molecule type" value="Genomic_DNA"/>
</dbReference>
<dbReference type="AlphaFoldDB" id="A0A255XSH9"/>
<evidence type="ECO:0000256" key="4">
    <source>
        <dbReference type="ARBA" id="ARBA00022645"/>
    </source>
</evidence>
<evidence type="ECO:0000256" key="10">
    <source>
        <dbReference type="ARBA" id="ARBA00022984"/>
    </source>
</evidence>
<keyword evidence="16" id="KW-0812">Transmembrane</keyword>
<dbReference type="Pfam" id="PF00912">
    <property type="entry name" value="Transgly"/>
    <property type="match status" value="1"/>
</dbReference>
<keyword evidence="11" id="KW-0511">Multifunctional enzyme</keyword>
<evidence type="ECO:0000256" key="16">
    <source>
        <dbReference type="SAM" id="Phobius"/>
    </source>
</evidence>
<keyword evidence="8" id="KW-0378">Hydrolase</keyword>
<dbReference type="GO" id="GO:0008955">
    <property type="term" value="F:peptidoglycan glycosyltransferase activity"/>
    <property type="evidence" value="ECO:0007669"/>
    <property type="project" value="UniProtKB-EC"/>
</dbReference>
<keyword evidence="5" id="KW-0645">Protease</keyword>
<evidence type="ECO:0000313" key="19">
    <source>
        <dbReference type="EMBL" id="OYQ19324.1"/>
    </source>
</evidence>
<evidence type="ECO:0000256" key="12">
    <source>
        <dbReference type="ARBA" id="ARBA00023316"/>
    </source>
</evidence>
<evidence type="ECO:0000256" key="11">
    <source>
        <dbReference type="ARBA" id="ARBA00023268"/>
    </source>
</evidence>
<evidence type="ECO:0000256" key="14">
    <source>
        <dbReference type="ARBA" id="ARBA00049902"/>
    </source>
</evidence>
<dbReference type="NCBIfam" id="TIGR02074">
    <property type="entry name" value="PBP_1a_fam"/>
    <property type="match status" value="1"/>
</dbReference>
<dbReference type="InterPro" id="IPR036950">
    <property type="entry name" value="PBP_transglycosylase"/>
</dbReference>
<evidence type="ECO:0000256" key="1">
    <source>
        <dbReference type="ARBA" id="ARBA00004752"/>
    </source>
</evidence>
<evidence type="ECO:0000313" key="20">
    <source>
        <dbReference type="Proteomes" id="UP000216361"/>
    </source>
</evidence>
<comment type="catalytic activity">
    <reaction evidence="14">
        <text>[GlcNAc-(1-&gt;4)-Mur2Ac(oyl-L-Ala-gamma-D-Glu-L-Lys-D-Ala-D-Ala)](n)-di-trans,octa-cis-undecaprenyl diphosphate + beta-D-GlcNAc-(1-&gt;4)-Mur2Ac(oyl-L-Ala-gamma-D-Glu-L-Lys-D-Ala-D-Ala)-di-trans,octa-cis-undecaprenyl diphosphate = [GlcNAc-(1-&gt;4)-Mur2Ac(oyl-L-Ala-gamma-D-Glu-L-Lys-D-Ala-D-Ala)](n+1)-di-trans,octa-cis-undecaprenyl diphosphate + di-trans,octa-cis-undecaprenyl diphosphate + H(+)</text>
        <dbReference type="Rhea" id="RHEA:23708"/>
        <dbReference type="Rhea" id="RHEA-COMP:9602"/>
        <dbReference type="Rhea" id="RHEA-COMP:9603"/>
        <dbReference type="ChEBI" id="CHEBI:15378"/>
        <dbReference type="ChEBI" id="CHEBI:58405"/>
        <dbReference type="ChEBI" id="CHEBI:60033"/>
        <dbReference type="ChEBI" id="CHEBI:78435"/>
        <dbReference type="EC" id="2.4.99.28"/>
    </reaction>
</comment>
<feature type="domain" description="Penicillin-binding protein transpeptidase" evidence="17">
    <location>
        <begin position="353"/>
        <end position="602"/>
    </location>
</feature>
<dbReference type="GO" id="GO:0008360">
    <property type="term" value="P:regulation of cell shape"/>
    <property type="evidence" value="ECO:0007669"/>
    <property type="project" value="UniProtKB-KW"/>
</dbReference>
<dbReference type="GO" id="GO:0006508">
    <property type="term" value="P:proteolysis"/>
    <property type="evidence" value="ECO:0007669"/>
    <property type="project" value="UniProtKB-KW"/>
</dbReference>
<dbReference type="InterPro" id="IPR023346">
    <property type="entry name" value="Lysozyme-like_dom_sf"/>
</dbReference>
<comment type="similarity">
    <text evidence="3">In the N-terminal section; belongs to the glycosyltransferase 51 family.</text>
</comment>
<dbReference type="PANTHER" id="PTHR32282:SF33">
    <property type="entry name" value="PEPTIDOGLYCAN GLYCOSYLTRANSFERASE"/>
    <property type="match status" value="1"/>
</dbReference>
<dbReference type="PANTHER" id="PTHR32282">
    <property type="entry name" value="BINDING PROTEIN TRANSPEPTIDASE, PUTATIVE-RELATED"/>
    <property type="match status" value="1"/>
</dbReference>
<dbReference type="GO" id="GO:0009002">
    <property type="term" value="F:serine-type D-Ala-D-Ala carboxypeptidase activity"/>
    <property type="evidence" value="ECO:0007669"/>
    <property type="project" value="UniProtKB-EC"/>
</dbReference>
<dbReference type="FunFam" id="1.10.3810.10:FF:000001">
    <property type="entry name" value="Penicillin-binding protein 1A"/>
    <property type="match status" value="1"/>
</dbReference>
<protein>
    <submittedName>
        <fullName evidence="19">Uncharacterized protein</fullName>
    </submittedName>
</protein>
<keyword evidence="12" id="KW-0961">Cell wall biogenesis/degradation</keyword>
<evidence type="ECO:0000256" key="2">
    <source>
        <dbReference type="ARBA" id="ARBA00007090"/>
    </source>
</evidence>
<dbReference type="Gene3D" id="3.40.710.10">
    <property type="entry name" value="DD-peptidase/beta-lactamase superfamily"/>
    <property type="match status" value="1"/>
</dbReference>
<evidence type="ECO:0000256" key="9">
    <source>
        <dbReference type="ARBA" id="ARBA00022960"/>
    </source>
</evidence>
<keyword evidence="10" id="KW-0573">Peptidoglycan synthesis</keyword>
<dbReference type="InterPro" id="IPR001460">
    <property type="entry name" value="PCN-bd_Tpept"/>
</dbReference>
<evidence type="ECO:0000256" key="13">
    <source>
        <dbReference type="ARBA" id="ARBA00034000"/>
    </source>
</evidence>
<dbReference type="SUPFAM" id="SSF56601">
    <property type="entry name" value="beta-lactamase/transpeptidase-like"/>
    <property type="match status" value="1"/>
</dbReference>
<dbReference type="GO" id="GO:0071555">
    <property type="term" value="P:cell wall organization"/>
    <property type="evidence" value="ECO:0007669"/>
    <property type="project" value="UniProtKB-KW"/>
</dbReference>
<dbReference type="Proteomes" id="UP000216361">
    <property type="component" value="Unassembled WGS sequence"/>
</dbReference>
<keyword evidence="6" id="KW-0328">Glycosyltransferase</keyword>
<dbReference type="OrthoDB" id="9766909at2"/>
<dbReference type="GO" id="GO:0030288">
    <property type="term" value="C:outer membrane-bounded periplasmic space"/>
    <property type="evidence" value="ECO:0007669"/>
    <property type="project" value="TreeGrafter"/>
</dbReference>
<dbReference type="InterPro" id="IPR050396">
    <property type="entry name" value="Glycosyltr_51/Transpeptidase"/>
</dbReference>
<dbReference type="SUPFAM" id="SSF53955">
    <property type="entry name" value="Lysozyme-like"/>
    <property type="match status" value="1"/>
</dbReference>
<comment type="catalytic activity">
    <reaction evidence="13">
        <text>Preferential cleavage: (Ac)2-L-Lys-D-Ala-|-D-Ala. Also transpeptidation of peptidyl-alanyl moieties that are N-acyl substituents of D-alanine.</text>
        <dbReference type="EC" id="3.4.16.4"/>
    </reaction>
</comment>
<evidence type="ECO:0000256" key="7">
    <source>
        <dbReference type="ARBA" id="ARBA00022679"/>
    </source>
</evidence>
<reference evidence="19 20" key="1">
    <citation type="submission" date="2017-07" db="EMBL/GenBank/DDBJ databases">
        <title>Elstera cyanobacteriorum sp. nov., a novel bacterium isolated from cyanobacterial aggregates in a eutrophic lake.</title>
        <authorList>
            <person name="Cai H."/>
        </authorList>
    </citation>
    <scope>NUCLEOTIDE SEQUENCE [LARGE SCALE GENOMIC DNA]</scope>
    <source>
        <strain evidence="19 20">TH019</strain>
    </source>
</reference>
<comment type="caution">
    <text evidence="19">The sequence shown here is derived from an EMBL/GenBank/DDBJ whole genome shotgun (WGS) entry which is preliminary data.</text>
</comment>
<evidence type="ECO:0000256" key="6">
    <source>
        <dbReference type="ARBA" id="ARBA00022676"/>
    </source>
</evidence>
<proteinExistence type="inferred from homology"/>
<evidence type="ECO:0000256" key="15">
    <source>
        <dbReference type="SAM" id="MobiDB-lite"/>
    </source>
</evidence>
<keyword evidence="7" id="KW-0808">Transferase</keyword>
<keyword evidence="4" id="KW-0121">Carboxypeptidase</keyword>
<evidence type="ECO:0000259" key="18">
    <source>
        <dbReference type="Pfam" id="PF00912"/>
    </source>
</evidence>
<feature type="region of interest" description="Disordered" evidence="15">
    <location>
        <begin position="17"/>
        <end position="36"/>
    </location>
</feature>
<keyword evidence="16" id="KW-0472">Membrane</keyword>
<feature type="transmembrane region" description="Helical" evidence="16">
    <location>
        <begin position="45"/>
        <end position="69"/>
    </location>
</feature>
<keyword evidence="20" id="KW-1185">Reference proteome</keyword>
<dbReference type="Pfam" id="PF00905">
    <property type="entry name" value="Transpeptidase"/>
    <property type="match status" value="1"/>
</dbReference>